<keyword evidence="2" id="KW-1185">Reference proteome</keyword>
<gene>
    <name evidence="1" type="ORF">TUM4438_36500</name>
</gene>
<evidence type="ECO:0000313" key="1">
    <source>
        <dbReference type="EMBL" id="GIU50451.1"/>
    </source>
</evidence>
<name>A0ABQ4PPH3_9GAMM</name>
<sequence>MTESNIFRTDRGDDEGHKEWDYLRVKGCKDKFGDDSVIIDFARDPIIFYEYEDYDCISSL</sequence>
<accession>A0ABQ4PPH3</accession>
<dbReference type="EMBL" id="BPEY01000086">
    <property type="protein sequence ID" value="GIU50451.1"/>
    <property type="molecule type" value="Genomic_DNA"/>
</dbReference>
<comment type="caution">
    <text evidence="1">The sequence shown here is derived from an EMBL/GenBank/DDBJ whole genome shotgun (WGS) entry which is preliminary data.</text>
</comment>
<reference evidence="1" key="1">
    <citation type="submission" date="2021-05" db="EMBL/GenBank/DDBJ databases">
        <title>Molecular characterization for Shewanella algae harboring chromosomal blaOXA-55-like strains isolated from clinical and environment sample.</title>
        <authorList>
            <person name="Ohama Y."/>
            <person name="Aoki K."/>
            <person name="Harada S."/>
            <person name="Moriya K."/>
            <person name="Ishii Y."/>
            <person name="Tateda K."/>
        </authorList>
    </citation>
    <scope>NUCLEOTIDE SEQUENCE</scope>
    <source>
        <strain evidence="1">JCM 11563</strain>
    </source>
</reference>
<dbReference type="Proteomes" id="UP000887104">
    <property type="component" value="Unassembled WGS sequence"/>
</dbReference>
<proteinExistence type="predicted"/>
<evidence type="ECO:0000313" key="2">
    <source>
        <dbReference type="Proteomes" id="UP000887104"/>
    </source>
</evidence>
<organism evidence="1 2">
    <name type="scientific">Shewanella sairae</name>
    <dbReference type="NCBI Taxonomy" id="190310"/>
    <lineage>
        <taxon>Bacteria</taxon>
        <taxon>Pseudomonadati</taxon>
        <taxon>Pseudomonadota</taxon>
        <taxon>Gammaproteobacteria</taxon>
        <taxon>Alteromonadales</taxon>
        <taxon>Shewanellaceae</taxon>
        <taxon>Shewanella</taxon>
    </lineage>
</organism>
<protein>
    <submittedName>
        <fullName evidence="1">Uncharacterized protein</fullName>
    </submittedName>
</protein>